<organism evidence="2 3">
    <name type="scientific">Sinorhizobium kostiense</name>
    <dbReference type="NCBI Taxonomy" id="76747"/>
    <lineage>
        <taxon>Bacteria</taxon>
        <taxon>Pseudomonadati</taxon>
        <taxon>Pseudomonadota</taxon>
        <taxon>Alphaproteobacteria</taxon>
        <taxon>Hyphomicrobiales</taxon>
        <taxon>Rhizobiaceae</taxon>
        <taxon>Sinorhizobium/Ensifer group</taxon>
        <taxon>Sinorhizobium</taxon>
    </lineage>
</organism>
<accession>A0ABS4R1A4</accession>
<name>A0ABS4R1A4_9HYPH</name>
<dbReference type="InterPro" id="IPR004839">
    <property type="entry name" value="Aminotransferase_I/II_large"/>
</dbReference>
<keyword evidence="2" id="KW-0238">DNA-binding</keyword>
<gene>
    <name evidence="2" type="ORF">J2Z31_002670</name>
</gene>
<evidence type="ECO:0000313" key="2">
    <source>
        <dbReference type="EMBL" id="MBP2236156.1"/>
    </source>
</evidence>
<feature type="domain" description="Aminotransferase class I/classII large" evidence="1">
    <location>
        <begin position="19"/>
        <end position="313"/>
    </location>
</feature>
<dbReference type="PANTHER" id="PTHR46577">
    <property type="entry name" value="HTH-TYPE TRANSCRIPTIONAL REGULATORY PROTEIN GABR"/>
    <property type="match status" value="1"/>
</dbReference>
<evidence type="ECO:0000259" key="1">
    <source>
        <dbReference type="Pfam" id="PF00155"/>
    </source>
</evidence>
<dbReference type="PANTHER" id="PTHR46577:SF1">
    <property type="entry name" value="HTH-TYPE TRANSCRIPTIONAL REGULATORY PROTEIN GABR"/>
    <property type="match status" value="1"/>
</dbReference>
<dbReference type="InterPro" id="IPR051446">
    <property type="entry name" value="HTH_trans_reg/aminotransferase"/>
</dbReference>
<dbReference type="Gene3D" id="3.40.640.10">
    <property type="entry name" value="Type I PLP-dependent aspartate aminotransferase-like (Major domain)"/>
    <property type="match status" value="1"/>
</dbReference>
<proteinExistence type="predicted"/>
<keyword evidence="3" id="KW-1185">Reference proteome</keyword>
<dbReference type="InterPro" id="IPR015421">
    <property type="entry name" value="PyrdxlP-dep_Trfase_major"/>
</dbReference>
<sequence length="336" mass="35689">MADYNLIGLSQPGGNTDDRAAGAKLLSCRFGSPVSPERVIVSNGTQAALHLLFRNFSGPGKTVLSEGLSYGVLKAVACQAGVSLRGISLDTEGLAVDALRDSLVDQGPKPGLLYCNPTVHNPTTATMSQERRLAIADIARSQSIQIIEDDVLGLLHPESPPPIAALAPDITWYVMGLTKCIAHGTRIAYLVAPDEGAAKSLLEMELRYSSWFPAPLQAALTRLWIDDGTAAAIAAAIRAEMDSRHDIARQVLSGQKYRGSRGSMHIWLSLPKGWSADTFADAAAANGVLVRPARLFAVDDNFGTDEIRISLSSPPNRSSLIDGLSILAGLLADRPI</sequence>
<comment type="caution">
    <text evidence="2">The sequence shown here is derived from an EMBL/GenBank/DDBJ whole genome shotgun (WGS) entry which is preliminary data.</text>
</comment>
<dbReference type="EMBL" id="JAGILA010000003">
    <property type="protein sequence ID" value="MBP2236156.1"/>
    <property type="molecule type" value="Genomic_DNA"/>
</dbReference>
<dbReference type="InterPro" id="IPR015424">
    <property type="entry name" value="PyrdxlP-dep_Trfase"/>
</dbReference>
<dbReference type="SUPFAM" id="SSF53383">
    <property type="entry name" value="PLP-dependent transferases"/>
    <property type="match status" value="1"/>
</dbReference>
<dbReference type="Pfam" id="PF00155">
    <property type="entry name" value="Aminotran_1_2"/>
    <property type="match status" value="1"/>
</dbReference>
<evidence type="ECO:0000313" key="3">
    <source>
        <dbReference type="Proteomes" id="UP000730739"/>
    </source>
</evidence>
<dbReference type="GO" id="GO:0003677">
    <property type="term" value="F:DNA binding"/>
    <property type="evidence" value="ECO:0007669"/>
    <property type="project" value="UniProtKB-KW"/>
</dbReference>
<dbReference type="Proteomes" id="UP000730739">
    <property type="component" value="Unassembled WGS sequence"/>
</dbReference>
<dbReference type="CDD" id="cd00609">
    <property type="entry name" value="AAT_like"/>
    <property type="match status" value="1"/>
</dbReference>
<protein>
    <submittedName>
        <fullName evidence="2">DNA-binding transcriptional MocR family regulator</fullName>
    </submittedName>
</protein>
<reference evidence="2 3" key="1">
    <citation type="submission" date="2021-03" db="EMBL/GenBank/DDBJ databases">
        <title>Genomic Encyclopedia of Type Strains, Phase IV (KMG-IV): sequencing the most valuable type-strain genomes for metagenomic binning, comparative biology and taxonomic classification.</title>
        <authorList>
            <person name="Goeker M."/>
        </authorList>
    </citation>
    <scope>NUCLEOTIDE SEQUENCE [LARGE SCALE GENOMIC DNA]</scope>
    <source>
        <strain evidence="2 3">DSM 13372</strain>
    </source>
</reference>
<dbReference type="RefSeq" id="WP_209602347.1">
    <property type="nucleotide sequence ID" value="NZ_JAGILA010000003.1"/>
</dbReference>